<feature type="compositionally biased region" description="Low complexity" evidence="1">
    <location>
        <begin position="132"/>
        <end position="145"/>
    </location>
</feature>
<sequence>MSESGAGSSMRSRVMEEGRPLESSDDLPEDRQEPVEGAEPGESSETVEEAVRGVDLERWKTFQEALELVVNAASELQTIVSGFSGLEAKAAEASIQRKKEEYGIHVPKRKRGSSSSPSVGGLSSLRTEESLRSVAISSAAASTSDVEIEDRISRRRRRVQESVAQDPVEHAERHSDKSYAERERETVEELPSQMLAKAFPPNAESKKWRTQALSLVEKSLPLEVLLDPSRHLSKLSYRI</sequence>
<feature type="compositionally biased region" description="Polar residues" evidence="1">
    <location>
        <begin position="1"/>
        <end position="11"/>
    </location>
</feature>
<accession>A0A7S3EE17</accession>
<feature type="region of interest" description="Disordered" evidence="1">
    <location>
        <begin position="102"/>
        <end position="205"/>
    </location>
</feature>
<feature type="compositionally biased region" description="Basic and acidic residues" evidence="1">
    <location>
        <begin position="167"/>
        <end position="187"/>
    </location>
</feature>
<dbReference type="EMBL" id="HBHW01020516">
    <property type="protein sequence ID" value="CAE0047955.1"/>
    <property type="molecule type" value="Transcribed_RNA"/>
</dbReference>
<reference evidence="2" key="1">
    <citation type="submission" date="2021-01" db="EMBL/GenBank/DDBJ databases">
        <authorList>
            <person name="Corre E."/>
            <person name="Pelletier E."/>
            <person name="Niang G."/>
            <person name="Scheremetjew M."/>
            <person name="Finn R."/>
            <person name="Kale V."/>
            <person name="Holt S."/>
            <person name="Cochrane G."/>
            <person name="Meng A."/>
            <person name="Brown T."/>
            <person name="Cohen L."/>
        </authorList>
    </citation>
    <scope>NUCLEOTIDE SEQUENCE</scope>
    <source>
        <strain evidence="2">CCMP 769</strain>
    </source>
</reference>
<feature type="compositionally biased region" description="Low complexity" evidence="1">
    <location>
        <begin position="113"/>
        <end position="125"/>
    </location>
</feature>
<evidence type="ECO:0000256" key="1">
    <source>
        <dbReference type="SAM" id="MobiDB-lite"/>
    </source>
</evidence>
<gene>
    <name evidence="2" type="ORF">RMAR00112_LOCUS15942</name>
</gene>
<evidence type="ECO:0000313" key="2">
    <source>
        <dbReference type="EMBL" id="CAE0047955.1"/>
    </source>
</evidence>
<organism evidence="2">
    <name type="scientific">Rhodosorus marinus</name>
    <dbReference type="NCBI Taxonomy" id="101924"/>
    <lineage>
        <taxon>Eukaryota</taxon>
        <taxon>Rhodophyta</taxon>
        <taxon>Stylonematophyceae</taxon>
        <taxon>Stylonematales</taxon>
        <taxon>Stylonemataceae</taxon>
        <taxon>Rhodosorus</taxon>
    </lineage>
</organism>
<feature type="compositionally biased region" description="Basic and acidic residues" evidence="1">
    <location>
        <begin position="13"/>
        <end position="22"/>
    </location>
</feature>
<proteinExistence type="predicted"/>
<dbReference type="AlphaFoldDB" id="A0A7S3EE17"/>
<name>A0A7S3EE17_9RHOD</name>
<feature type="region of interest" description="Disordered" evidence="1">
    <location>
        <begin position="1"/>
        <end position="51"/>
    </location>
</feature>
<protein>
    <submittedName>
        <fullName evidence="2">Uncharacterized protein</fullName>
    </submittedName>
</protein>